<comment type="similarity">
    <text evidence="1">Belongs to the UPF0047 family.</text>
</comment>
<reference evidence="3" key="1">
    <citation type="submission" date="2015-11" db="EMBL/GenBank/DDBJ databases">
        <authorList>
            <person name="Holder M.E."/>
            <person name="Ajami N.J."/>
            <person name="Petrosino J.F."/>
        </authorList>
    </citation>
    <scope>NUCLEOTIDE SEQUENCE [LARGE SCALE GENOMIC DNA]</scope>
    <source>
        <strain evidence="3">F0113</strain>
    </source>
</reference>
<dbReference type="Proteomes" id="UP000056252">
    <property type="component" value="Chromosome"/>
</dbReference>
<dbReference type="STRING" id="76123.AS203_09460"/>
<dbReference type="AlphaFoldDB" id="A0A0S2KLW4"/>
<dbReference type="PIRSF" id="PIRSF004681">
    <property type="entry name" value="UCP004681"/>
    <property type="match status" value="1"/>
</dbReference>
<dbReference type="PANTHER" id="PTHR30615">
    <property type="entry name" value="UNCHARACTERIZED PROTEIN YJBQ-RELATED"/>
    <property type="match status" value="1"/>
</dbReference>
<dbReference type="EMBL" id="CP013195">
    <property type="protein sequence ID" value="ALO49288.1"/>
    <property type="molecule type" value="Genomic_DNA"/>
</dbReference>
<name>A0A0S2KLW4_9BACT</name>
<keyword evidence="3" id="KW-1185">Reference proteome</keyword>
<dbReference type="SUPFAM" id="SSF111038">
    <property type="entry name" value="YjbQ-like"/>
    <property type="match status" value="1"/>
</dbReference>
<protein>
    <recommendedName>
        <fullName evidence="4">Secondary thiamine-phosphate synthase</fullName>
    </recommendedName>
</protein>
<dbReference type="InterPro" id="IPR001602">
    <property type="entry name" value="UPF0047_YjbQ-like"/>
</dbReference>
<dbReference type="NCBIfam" id="TIGR00149">
    <property type="entry name" value="TIGR00149_YjbQ"/>
    <property type="match status" value="1"/>
</dbReference>
<dbReference type="OrthoDB" id="9801725at2"/>
<evidence type="ECO:0000313" key="2">
    <source>
        <dbReference type="EMBL" id="ALO49288.1"/>
    </source>
</evidence>
<evidence type="ECO:0008006" key="4">
    <source>
        <dbReference type="Google" id="ProtNLM"/>
    </source>
</evidence>
<dbReference type="Pfam" id="PF01894">
    <property type="entry name" value="YjbQ"/>
    <property type="match status" value="1"/>
</dbReference>
<gene>
    <name evidence="2" type="ORF">AS203_09460</name>
</gene>
<organism evidence="2 3">
    <name type="scientific">Hoylesella enoeca</name>
    <dbReference type="NCBI Taxonomy" id="76123"/>
    <lineage>
        <taxon>Bacteria</taxon>
        <taxon>Pseudomonadati</taxon>
        <taxon>Bacteroidota</taxon>
        <taxon>Bacteroidia</taxon>
        <taxon>Bacteroidales</taxon>
        <taxon>Prevotellaceae</taxon>
        <taxon>Hoylesella</taxon>
    </lineage>
</organism>
<dbReference type="Gene3D" id="2.60.120.460">
    <property type="entry name" value="YjbQ-like"/>
    <property type="match status" value="1"/>
</dbReference>
<dbReference type="PANTHER" id="PTHR30615:SF8">
    <property type="entry name" value="UPF0047 PROTEIN C4A8.02C"/>
    <property type="match status" value="1"/>
</dbReference>
<evidence type="ECO:0000256" key="1">
    <source>
        <dbReference type="ARBA" id="ARBA00005534"/>
    </source>
</evidence>
<dbReference type="RefSeq" id="WP_025065454.1">
    <property type="nucleotide sequence ID" value="NZ_CP013195.1"/>
</dbReference>
<accession>A0A0S2KLW4</accession>
<dbReference type="InterPro" id="IPR035917">
    <property type="entry name" value="YjbQ-like_sf"/>
</dbReference>
<dbReference type="KEGG" id="peo:AS203_09460"/>
<sequence>MVFQTEITLDPHPRGFHLITGDIMRRLPTLPQTGVLNLFVKHTSCALSLNENADPAVRSDLETAFDRLIPDNTKGFQHTLEGRDGMPAHVKSVITGVSLSIPITRGRLNLGIWQGIYLCEFRQNGEERILIATIIGE</sequence>
<proteinExistence type="inferred from homology"/>
<evidence type="ECO:0000313" key="3">
    <source>
        <dbReference type="Proteomes" id="UP000056252"/>
    </source>
</evidence>
<dbReference type="eggNOG" id="COG0432">
    <property type="taxonomic scope" value="Bacteria"/>
</dbReference>